<dbReference type="RefSeq" id="WP_141613993.1">
    <property type="nucleotide sequence ID" value="NZ_CP041253.1"/>
</dbReference>
<evidence type="ECO:0000256" key="1">
    <source>
        <dbReference type="SAM" id="Coils"/>
    </source>
</evidence>
<accession>A0A514CFZ9</accession>
<name>A0A514CFZ9_9BACT</name>
<gene>
    <name evidence="2" type="ORF">FKX85_06690</name>
</gene>
<sequence>MKEQDVYQKLKEALEAVESYEKDLKEKKSGVWKNDIDEKLKKLNEKRHVLAASGEVCSCCGGSGRS</sequence>
<evidence type="ECO:0000313" key="2">
    <source>
        <dbReference type="EMBL" id="QDH78739.1"/>
    </source>
</evidence>
<reference evidence="2 3" key="1">
    <citation type="submission" date="2019-06" db="EMBL/GenBank/DDBJ databases">
        <title>Echinicola alkalisoli sp. nov. isolated from saline soil.</title>
        <authorList>
            <person name="Sun J.-Q."/>
            <person name="Xu L."/>
        </authorList>
    </citation>
    <scope>NUCLEOTIDE SEQUENCE [LARGE SCALE GENOMIC DNA]</scope>
    <source>
        <strain evidence="2 3">LN3S3</strain>
    </source>
</reference>
<dbReference type="EMBL" id="CP041253">
    <property type="protein sequence ID" value="QDH78739.1"/>
    <property type="molecule type" value="Genomic_DNA"/>
</dbReference>
<dbReference type="KEGG" id="echi:FKX85_06690"/>
<organism evidence="2 3">
    <name type="scientific">Echinicola soli</name>
    <dbReference type="NCBI Taxonomy" id="2591634"/>
    <lineage>
        <taxon>Bacteria</taxon>
        <taxon>Pseudomonadati</taxon>
        <taxon>Bacteroidota</taxon>
        <taxon>Cytophagia</taxon>
        <taxon>Cytophagales</taxon>
        <taxon>Cyclobacteriaceae</taxon>
        <taxon>Echinicola</taxon>
    </lineage>
</organism>
<dbReference type="AlphaFoldDB" id="A0A514CFZ9"/>
<protein>
    <submittedName>
        <fullName evidence="2">Uncharacterized protein</fullName>
    </submittedName>
</protein>
<evidence type="ECO:0000313" key="3">
    <source>
        <dbReference type="Proteomes" id="UP000316614"/>
    </source>
</evidence>
<dbReference type="Proteomes" id="UP000316614">
    <property type="component" value="Chromosome"/>
</dbReference>
<feature type="coiled-coil region" evidence="1">
    <location>
        <begin position="3"/>
        <end position="30"/>
    </location>
</feature>
<keyword evidence="3" id="KW-1185">Reference proteome</keyword>
<keyword evidence="1" id="KW-0175">Coiled coil</keyword>
<proteinExistence type="predicted"/>